<dbReference type="Pfam" id="PF06338">
    <property type="entry name" value="ComK"/>
    <property type="match status" value="1"/>
</dbReference>
<dbReference type="EMBL" id="FOHE01000001">
    <property type="protein sequence ID" value="SES62052.1"/>
    <property type="molecule type" value="Genomic_DNA"/>
</dbReference>
<gene>
    <name evidence="1" type="ORF">SAMN05216389_10180</name>
</gene>
<name>A0A1H9Y006_9BACI</name>
<evidence type="ECO:0000313" key="1">
    <source>
        <dbReference type="EMBL" id="SES62052.1"/>
    </source>
</evidence>
<sequence>MKNILPHYHINEHTLALLPGKHIDYQTIALEHDRKLYIKKTPFEIIKRGCLDHYSTYEGRKAAVTHHTGFKRKVPIPISVSKGIYAFPTHPLKDLDCCWVFYQHVLGIEEDVQNPYQSVVVFRNRVEVFVNVGRDGLVRQMERNGEIIIRLNSFRFNTL</sequence>
<evidence type="ECO:0000313" key="2">
    <source>
        <dbReference type="Proteomes" id="UP000198618"/>
    </source>
</evidence>
<dbReference type="Proteomes" id="UP000198618">
    <property type="component" value="Unassembled WGS sequence"/>
</dbReference>
<protein>
    <submittedName>
        <fullName evidence="1">Competence protein ComK</fullName>
    </submittedName>
</protein>
<organism evidence="1 2">
    <name type="scientific">Oceanobacillus limi</name>
    <dbReference type="NCBI Taxonomy" id="930131"/>
    <lineage>
        <taxon>Bacteria</taxon>
        <taxon>Bacillati</taxon>
        <taxon>Bacillota</taxon>
        <taxon>Bacilli</taxon>
        <taxon>Bacillales</taxon>
        <taxon>Bacillaceae</taxon>
        <taxon>Oceanobacillus</taxon>
    </lineage>
</organism>
<accession>A0A1H9Y006</accession>
<dbReference type="STRING" id="930131.SAMN05216389_10180"/>
<reference evidence="1 2" key="1">
    <citation type="submission" date="2016-10" db="EMBL/GenBank/DDBJ databases">
        <authorList>
            <person name="de Groot N.N."/>
        </authorList>
    </citation>
    <scope>NUCLEOTIDE SEQUENCE [LARGE SCALE GENOMIC DNA]</scope>
    <source>
        <strain evidence="1 2">IBRC-M 10780</strain>
    </source>
</reference>
<dbReference type="RefSeq" id="WP_170840610.1">
    <property type="nucleotide sequence ID" value="NZ_FOHE01000001.1"/>
</dbReference>
<dbReference type="InterPro" id="IPR010461">
    <property type="entry name" value="ComK"/>
</dbReference>
<keyword evidence="2" id="KW-1185">Reference proteome</keyword>
<dbReference type="GO" id="GO:0030420">
    <property type="term" value="P:establishment of competence for transformation"/>
    <property type="evidence" value="ECO:0007669"/>
    <property type="project" value="InterPro"/>
</dbReference>
<proteinExistence type="predicted"/>
<dbReference type="AlphaFoldDB" id="A0A1H9Y006"/>